<keyword evidence="5 10" id="KW-0547">Nucleotide-binding</keyword>
<feature type="region of interest" description="Disordered" evidence="11">
    <location>
        <begin position="1"/>
        <end position="20"/>
    </location>
</feature>
<feature type="compositionally biased region" description="Acidic residues" evidence="11">
    <location>
        <begin position="205"/>
        <end position="235"/>
    </location>
</feature>
<dbReference type="KEGG" id="yli:2910995"/>
<dbReference type="GeneID" id="2910995"/>
<dbReference type="GO" id="GO:0005664">
    <property type="term" value="C:nuclear origin of replication recognition complex"/>
    <property type="evidence" value="ECO:0007669"/>
    <property type="project" value="EnsemblFungi"/>
</dbReference>
<name>A0A1H6Q700_YARLL</name>
<dbReference type="VEuPathDB" id="FungiDB:YALI1_D12790g"/>
<dbReference type="SUPFAM" id="SSF52540">
    <property type="entry name" value="P-loop containing nucleoside triphosphate hydrolases"/>
    <property type="match status" value="1"/>
</dbReference>
<dbReference type="InterPro" id="IPR048867">
    <property type="entry name" value="WHD_ORC1"/>
</dbReference>
<evidence type="ECO:0000256" key="5">
    <source>
        <dbReference type="ARBA" id="ARBA00022741"/>
    </source>
</evidence>
<dbReference type="GO" id="GO:0016887">
    <property type="term" value="F:ATP hydrolysis activity"/>
    <property type="evidence" value="ECO:0007669"/>
    <property type="project" value="InterPro"/>
</dbReference>
<feature type="compositionally biased region" description="Basic residues" evidence="11">
    <location>
        <begin position="188"/>
        <end position="201"/>
    </location>
</feature>
<dbReference type="EMBL" id="CP017556">
    <property type="protein sequence ID" value="AOW03863.1"/>
    <property type="molecule type" value="Genomic_DNA"/>
</dbReference>
<dbReference type="Gene3D" id="2.30.30.490">
    <property type="match status" value="1"/>
</dbReference>
<evidence type="ECO:0000256" key="9">
    <source>
        <dbReference type="ARBA" id="ARBA00023242"/>
    </source>
</evidence>
<keyword evidence="6 10" id="KW-0067">ATP-binding</keyword>
<dbReference type="GO" id="GO:0003688">
    <property type="term" value="F:DNA replication origin binding"/>
    <property type="evidence" value="ECO:0007669"/>
    <property type="project" value="EnsemblFungi"/>
</dbReference>
<comment type="similarity">
    <text evidence="2 10">Belongs to the ORC1 family.</text>
</comment>
<evidence type="ECO:0000256" key="11">
    <source>
        <dbReference type="SAM" id="MobiDB-lite"/>
    </source>
</evidence>
<dbReference type="Pfam" id="PF21312">
    <property type="entry name" value="WHD_ORC1"/>
    <property type="match status" value="1"/>
</dbReference>
<dbReference type="InterPro" id="IPR027417">
    <property type="entry name" value="P-loop_NTPase"/>
</dbReference>
<keyword evidence="4" id="KW-0479">Metal-binding</keyword>
<keyword evidence="3 10" id="KW-0235">DNA replication</keyword>
<feature type="compositionally biased region" description="Basic residues" evidence="11">
    <location>
        <begin position="242"/>
        <end position="254"/>
    </location>
</feature>
<dbReference type="GO" id="GO:0046872">
    <property type="term" value="F:metal ion binding"/>
    <property type="evidence" value="ECO:0007669"/>
    <property type="project" value="UniProtKB-KW"/>
</dbReference>
<gene>
    <name evidence="12" type="ORF">YALI1_D12790g</name>
</gene>
<accession>A0A1H6Q700</accession>
<organism evidence="12 13">
    <name type="scientific">Yarrowia lipolytica</name>
    <name type="common">Candida lipolytica</name>
    <dbReference type="NCBI Taxonomy" id="4952"/>
    <lineage>
        <taxon>Eukaryota</taxon>
        <taxon>Fungi</taxon>
        <taxon>Dikarya</taxon>
        <taxon>Ascomycota</taxon>
        <taxon>Saccharomycotina</taxon>
        <taxon>Dipodascomycetes</taxon>
        <taxon>Dipodascales</taxon>
        <taxon>Dipodascales incertae sedis</taxon>
        <taxon>Yarrowia</taxon>
    </lineage>
</organism>
<evidence type="ECO:0000256" key="6">
    <source>
        <dbReference type="ARBA" id="ARBA00022840"/>
    </source>
</evidence>
<dbReference type="InterPro" id="IPR003593">
    <property type="entry name" value="AAA+_ATPase"/>
</dbReference>
<dbReference type="InterPro" id="IPR054425">
    <property type="entry name" value="Cdc6_ORC1-like_ATPase_lid"/>
</dbReference>
<evidence type="ECO:0000256" key="2">
    <source>
        <dbReference type="ARBA" id="ARBA00008398"/>
    </source>
</evidence>
<dbReference type="Pfam" id="PF22606">
    <property type="entry name" value="Cdc6-ORC-like_ATPase_lid"/>
    <property type="match status" value="1"/>
</dbReference>
<dbReference type="PROSITE" id="PS51038">
    <property type="entry name" value="BAH"/>
    <property type="match status" value="1"/>
</dbReference>
<dbReference type="InterPro" id="IPR007111">
    <property type="entry name" value="NACHT_NTPase"/>
</dbReference>
<dbReference type="GO" id="GO:0005524">
    <property type="term" value="F:ATP binding"/>
    <property type="evidence" value="ECO:0007669"/>
    <property type="project" value="UniProtKB-KW"/>
</dbReference>
<evidence type="ECO:0000256" key="3">
    <source>
        <dbReference type="ARBA" id="ARBA00022705"/>
    </source>
</evidence>
<keyword evidence="8 10" id="KW-0238">DNA-binding</keyword>
<dbReference type="FunFam" id="3.40.50.300:FF:000199">
    <property type="entry name" value="Origin recognition complex subunit 1"/>
    <property type="match status" value="1"/>
</dbReference>
<dbReference type="Pfam" id="PF00004">
    <property type="entry name" value="AAA"/>
    <property type="match status" value="1"/>
</dbReference>
<evidence type="ECO:0000313" key="13">
    <source>
        <dbReference type="Proteomes" id="UP000182444"/>
    </source>
</evidence>
<dbReference type="RefSeq" id="XP_502645.1">
    <property type="nucleotide sequence ID" value="XM_502645.3"/>
</dbReference>
<dbReference type="InterPro" id="IPR043151">
    <property type="entry name" value="BAH_sf"/>
</dbReference>
<dbReference type="PROSITE" id="PS50837">
    <property type="entry name" value="NACHT"/>
    <property type="match status" value="1"/>
</dbReference>
<evidence type="ECO:0000256" key="10">
    <source>
        <dbReference type="RuleBase" id="RU365058"/>
    </source>
</evidence>
<evidence type="ECO:0000313" key="12">
    <source>
        <dbReference type="EMBL" id="AOW03863.1"/>
    </source>
</evidence>
<proteinExistence type="inferred from homology"/>
<dbReference type="PANTHER" id="PTHR10763:SF23">
    <property type="entry name" value="ORIGIN RECOGNITION COMPLEX SUBUNIT 1"/>
    <property type="match status" value="1"/>
</dbReference>
<dbReference type="OrthoDB" id="1926878at2759"/>
<evidence type="ECO:0000256" key="8">
    <source>
        <dbReference type="ARBA" id="ARBA00023125"/>
    </source>
</evidence>
<keyword evidence="7" id="KW-0460">Magnesium</keyword>
<dbReference type="GO" id="GO:0006270">
    <property type="term" value="P:DNA replication initiation"/>
    <property type="evidence" value="ECO:0007669"/>
    <property type="project" value="TreeGrafter"/>
</dbReference>
<dbReference type="GO" id="GO:0033314">
    <property type="term" value="P:mitotic DNA replication checkpoint signaling"/>
    <property type="evidence" value="ECO:0007669"/>
    <property type="project" value="EnsemblFungi"/>
</dbReference>
<dbReference type="GO" id="GO:0000785">
    <property type="term" value="C:chromatin"/>
    <property type="evidence" value="ECO:0007669"/>
    <property type="project" value="EnsemblFungi"/>
</dbReference>
<dbReference type="SMART" id="SM00382">
    <property type="entry name" value="AAA"/>
    <property type="match status" value="1"/>
</dbReference>
<dbReference type="eggNOG" id="KOG1514">
    <property type="taxonomic scope" value="Eukaryota"/>
</dbReference>
<dbReference type="InterPro" id="IPR001025">
    <property type="entry name" value="BAH_dom"/>
</dbReference>
<protein>
    <recommendedName>
        <fullName evidence="10">Origin recognition complex subunit 1</fullName>
    </recommendedName>
</protein>
<dbReference type="CDD" id="cd00009">
    <property type="entry name" value="AAA"/>
    <property type="match status" value="1"/>
</dbReference>
<dbReference type="PANTHER" id="PTHR10763">
    <property type="entry name" value="CELL DIVISION CONTROL PROTEIN 6-RELATED"/>
    <property type="match status" value="1"/>
</dbReference>
<dbReference type="InterPro" id="IPR050311">
    <property type="entry name" value="ORC1/CDC6"/>
</dbReference>
<dbReference type="InterPro" id="IPR003959">
    <property type="entry name" value="ATPase_AAA_core"/>
</dbReference>
<dbReference type="SUPFAM" id="SSF82061">
    <property type="entry name" value="BAH domain"/>
    <property type="match status" value="1"/>
</dbReference>
<evidence type="ECO:0000256" key="1">
    <source>
        <dbReference type="ARBA" id="ARBA00004123"/>
    </source>
</evidence>
<dbReference type="AlphaFoldDB" id="A0A1H6Q700"/>
<dbReference type="Proteomes" id="UP000182444">
    <property type="component" value="Chromosome 1D"/>
</dbReference>
<dbReference type="Gene3D" id="3.40.50.300">
    <property type="entry name" value="P-loop containing nucleotide triphosphate hydrolases"/>
    <property type="match status" value="1"/>
</dbReference>
<feature type="region of interest" description="Disordered" evidence="11">
    <location>
        <begin position="188"/>
        <end position="296"/>
    </location>
</feature>
<comment type="subcellular location">
    <subcellularLocation>
        <location evidence="1 10">Nucleus</location>
    </subcellularLocation>
</comment>
<evidence type="ECO:0000256" key="4">
    <source>
        <dbReference type="ARBA" id="ARBA00022723"/>
    </source>
</evidence>
<sequence length="718" mass="80583">MTKEYTAIYSPEAKSAPKNKKKAAVRAIRDQDNVEISAGDVVLLKDDPDVEGKEFALIQGLKHGDQGLEAKCVLMKLFNDAEALTPKHVIPNTNKNRYSKGQELVMMNSIVDVLVEELHLPVNCYSFAEFEALSREDKKGDNVYFCRYVFDNDANKTSVEFDWQDITKDMCGFIDILYELITDKPRKRRAAVKASRQRSRHARDEDESDFELEEEEEEEEEDDIEDIDEDDEYDSPVEQVKKARTPKSAKKNTKKAPATTPRKRALEDLDLPQPDHNTTPMTTPKKKRKTENGHGLATPKRMFYKQALSDATLPYKTADLSPSKLSPHQSARAKLHVAAVPDTLPCRETEFSNVYLGIESAIRSGSGTCIFVSGTPGSGKTATVREVVSQLQIRVEDNEIPDFLFVELNGMKLTNPHTTYELLWEQLSGERLAYNNAIKLLEHRFQQKSNDTPLVVVLDELDQLVTLNQSVMYNFFNWPTLPHSKLIVVAIANTMDLPERTLSNKISSRLGLTRIQFPGYTHEQLKLIIESRLGDIAESSGTVVRPDAIEFASRKIASVSGDARRALDLCRRAVEIAELDSEEVQIKHIQQAANEATSTPIYNYLQGLPLAFKIFLCALLARKRRNGLPSDSLGDIIEEIERMIKSSENAGFLSHILLQGGKRVRMAGFMNAVTELVEAGIIIQQSIKGERSAQVRLTIGVEEITSALKNDDDVKGML</sequence>
<dbReference type="GO" id="GO:0033260">
    <property type="term" value="P:nuclear DNA replication"/>
    <property type="evidence" value="ECO:0007669"/>
    <property type="project" value="EnsemblFungi"/>
</dbReference>
<keyword evidence="9 10" id="KW-0539">Nucleus</keyword>
<reference evidence="12 13" key="1">
    <citation type="journal article" date="2016" name="PLoS ONE">
        <title>Sequence Assembly of Yarrowia lipolytica Strain W29/CLIB89 Shows Transposable Element Diversity.</title>
        <authorList>
            <person name="Magnan C."/>
            <person name="Yu J."/>
            <person name="Chang I."/>
            <person name="Jahn E."/>
            <person name="Kanomata Y."/>
            <person name="Wu J."/>
            <person name="Zeller M."/>
            <person name="Oakes M."/>
            <person name="Baldi P."/>
            <person name="Sandmeyer S."/>
        </authorList>
    </citation>
    <scope>NUCLEOTIDE SEQUENCE [LARGE SCALE GENOMIC DNA]</scope>
    <source>
        <strain evidence="13">CLIB89(W29)</strain>
    </source>
</reference>
<dbReference type="GO" id="GO:0003682">
    <property type="term" value="F:chromatin binding"/>
    <property type="evidence" value="ECO:0007669"/>
    <property type="project" value="InterPro"/>
</dbReference>
<evidence type="ECO:0000256" key="7">
    <source>
        <dbReference type="ARBA" id="ARBA00022842"/>
    </source>
</evidence>
<comment type="function">
    <text evidence="10">Component of the origin recognition complex (ORC) that binds origins of replication. DNA-binding is ATP-dependent, however specific DNA sequences that define origins of replication have not been identified so far. ORC is required to assemble the pre-replication complex necessary to initiate DNA replication.</text>
</comment>
<dbReference type="Gene3D" id="1.10.8.60">
    <property type="match status" value="1"/>
</dbReference>
<dbReference type="VEuPathDB" id="FungiDB:YALI0_D10104g"/>
<comment type="subunit">
    <text evidence="10">ORC is composed of six subunits.</text>
</comment>